<dbReference type="InterPro" id="IPR026591">
    <property type="entry name" value="Sirtuin_cat_small_dom_sf"/>
</dbReference>
<feature type="binding site" evidence="4">
    <location>
        <position position="148"/>
    </location>
    <ligand>
        <name>Zn(2+)</name>
        <dbReference type="ChEBI" id="CHEBI:29105"/>
    </ligand>
</feature>
<dbReference type="EC" id="2.3.1.286" evidence="1"/>
<dbReference type="Gene3D" id="3.40.50.1220">
    <property type="entry name" value="TPP-binding domain"/>
    <property type="match status" value="1"/>
</dbReference>
<protein>
    <recommendedName>
        <fullName evidence="1">protein acetyllysine N-acetyltransferase</fullName>
        <ecNumber evidence="1">2.3.1.286</ecNumber>
    </recommendedName>
</protein>
<dbReference type="Proteomes" id="UP000885779">
    <property type="component" value="Unassembled WGS sequence"/>
</dbReference>
<feature type="domain" description="Deacetylase sirtuin-type" evidence="5">
    <location>
        <begin position="1"/>
        <end position="246"/>
    </location>
</feature>
<comment type="caution">
    <text evidence="6">The sequence shown here is derived from an EMBL/GenBank/DDBJ whole genome shotgun (WGS) entry which is preliminary data.</text>
</comment>
<feature type="active site" description="Proton acceptor" evidence="4">
    <location>
        <position position="119"/>
    </location>
</feature>
<keyword evidence="4" id="KW-0479">Metal-binding</keyword>
<keyword evidence="4" id="KW-0862">Zinc</keyword>
<keyword evidence="2" id="KW-0808">Transferase</keyword>
<dbReference type="CDD" id="cd01407">
    <property type="entry name" value="SIR2-fam"/>
    <property type="match status" value="1"/>
</dbReference>
<evidence type="ECO:0000259" key="5">
    <source>
        <dbReference type="PROSITE" id="PS50305"/>
    </source>
</evidence>
<keyword evidence="3" id="KW-0520">NAD</keyword>
<dbReference type="PANTHER" id="PTHR11085:SF10">
    <property type="entry name" value="NAD-DEPENDENT PROTEIN DEACYLASE SIRTUIN-5, MITOCHONDRIAL-RELATED"/>
    <property type="match status" value="1"/>
</dbReference>
<dbReference type="PANTHER" id="PTHR11085">
    <property type="entry name" value="NAD-DEPENDENT PROTEIN DEACYLASE SIRTUIN-5, MITOCHONDRIAL-RELATED"/>
    <property type="match status" value="1"/>
</dbReference>
<dbReference type="PROSITE" id="PS50305">
    <property type="entry name" value="SIRTUIN"/>
    <property type="match status" value="1"/>
</dbReference>
<organism evidence="6">
    <name type="scientific">Caldithrix abyssi</name>
    <dbReference type="NCBI Taxonomy" id="187145"/>
    <lineage>
        <taxon>Bacteria</taxon>
        <taxon>Pseudomonadati</taxon>
        <taxon>Calditrichota</taxon>
        <taxon>Calditrichia</taxon>
        <taxon>Calditrichales</taxon>
        <taxon>Calditrichaceae</taxon>
        <taxon>Caldithrix</taxon>
    </lineage>
</organism>
<dbReference type="Pfam" id="PF02146">
    <property type="entry name" value="SIR2"/>
    <property type="match status" value="1"/>
</dbReference>
<sequence length="246" mass="27201">MKDAVSEAALLIKKARTCTAFTGAGISVESGIAPFRGEGGIWGKYDPKYLELSYFLAHPEESWVVIKKLFFDHFVQAEPNKAHKVLARLEAADLLQAIITQNIDNLHHRAGSKQVIEFHGNSRRLVCLECRYATDIRDDLWQSLPPRCPQCTAVLKPDFVFFGESIPSEAFSNSFVYAVKSDVMLVIGSTGEVYPAASVPEHARQSGAKIIEINPQPSEFTGRITDLFLQGKATEVLSALEKAIFT</sequence>
<dbReference type="AlphaFoldDB" id="A0A7V4WX92"/>
<dbReference type="InterPro" id="IPR026590">
    <property type="entry name" value="Ssirtuin_cat_dom"/>
</dbReference>
<reference evidence="6" key="1">
    <citation type="journal article" date="2020" name="mSystems">
        <title>Genome- and Community-Level Interaction Insights into Carbon Utilization and Element Cycling Functions of Hydrothermarchaeota in Hydrothermal Sediment.</title>
        <authorList>
            <person name="Zhou Z."/>
            <person name="Liu Y."/>
            <person name="Xu W."/>
            <person name="Pan J."/>
            <person name="Luo Z.H."/>
            <person name="Li M."/>
        </authorList>
    </citation>
    <scope>NUCLEOTIDE SEQUENCE [LARGE SCALE GENOMIC DNA]</scope>
    <source>
        <strain evidence="6">HyVt-577</strain>
    </source>
</reference>
<dbReference type="InterPro" id="IPR050134">
    <property type="entry name" value="NAD-dep_sirtuin_deacylases"/>
</dbReference>
<dbReference type="GO" id="GO:0070403">
    <property type="term" value="F:NAD+ binding"/>
    <property type="evidence" value="ECO:0007669"/>
    <property type="project" value="InterPro"/>
</dbReference>
<evidence type="ECO:0000256" key="3">
    <source>
        <dbReference type="ARBA" id="ARBA00023027"/>
    </source>
</evidence>
<dbReference type="InterPro" id="IPR003000">
    <property type="entry name" value="Sirtuin"/>
</dbReference>
<dbReference type="EMBL" id="DRQG01000152">
    <property type="protein sequence ID" value="HGY57301.1"/>
    <property type="molecule type" value="Genomic_DNA"/>
</dbReference>
<accession>A0A7V4WX92</accession>
<dbReference type="InterPro" id="IPR029035">
    <property type="entry name" value="DHS-like_NAD/FAD-binding_dom"/>
</dbReference>
<evidence type="ECO:0000256" key="2">
    <source>
        <dbReference type="ARBA" id="ARBA00022679"/>
    </source>
</evidence>
<evidence type="ECO:0000256" key="1">
    <source>
        <dbReference type="ARBA" id="ARBA00012928"/>
    </source>
</evidence>
<feature type="binding site" evidence="4">
    <location>
        <position position="151"/>
    </location>
    <ligand>
        <name>Zn(2+)</name>
        <dbReference type="ChEBI" id="CHEBI:29105"/>
    </ligand>
</feature>
<evidence type="ECO:0000256" key="4">
    <source>
        <dbReference type="PROSITE-ProRule" id="PRU00236"/>
    </source>
</evidence>
<gene>
    <name evidence="6" type="ORF">ENK44_16455</name>
</gene>
<dbReference type="NCBIfam" id="NF001753">
    <property type="entry name" value="PRK00481.1-3"/>
    <property type="match status" value="1"/>
</dbReference>
<name>A0A7V4WX92_CALAY</name>
<evidence type="ECO:0000313" key="6">
    <source>
        <dbReference type="EMBL" id="HGY57301.1"/>
    </source>
</evidence>
<dbReference type="GO" id="GO:0017136">
    <property type="term" value="F:histone deacetylase activity, NAD-dependent"/>
    <property type="evidence" value="ECO:0007669"/>
    <property type="project" value="TreeGrafter"/>
</dbReference>
<feature type="binding site" evidence="4">
    <location>
        <position position="130"/>
    </location>
    <ligand>
        <name>Zn(2+)</name>
        <dbReference type="ChEBI" id="CHEBI:29105"/>
    </ligand>
</feature>
<dbReference type="Gene3D" id="3.30.1600.10">
    <property type="entry name" value="SIR2/SIRT2 'Small Domain"/>
    <property type="match status" value="1"/>
</dbReference>
<dbReference type="GO" id="GO:0046872">
    <property type="term" value="F:metal ion binding"/>
    <property type="evidence" value="ECO:0007669"/>
    <property type="project" value="UniProtKB-KW"/>
</dbReference>
<dbReference type="SUPFAM" id="SSF52467">
    <property type="entry name" value="DHS-like NAD/FAD-binding domain"/>
    <property type="match status" value="1"/>
</dbReference>
<feature type="binding site" evidence="4">
    <location>
        <position position="127"/>
    </location>
    <ligand>
        <name>Zn(2+)</name>
        <dbReference type="ChEBI" id="CHEBI:29105"/>
    </ligand>
</feature>
<proteinExistence type="predicted"/>